<keyword evidence="1" id="KW-0547">Nucleotide-binding</keyword>
<dbReference type="GO" id="GO:0000166">
    <property type="term" value="F:nucleotide binding"/>
    <property type="evidence" value="ECO:0007669"/>
    <property type="project" value="UniProtKB-KW"/>
</dbReference>
<dbReference type="AlphaFoldDB" id="A0A430AMS0"/>
<dbReference type="InterPro" id="IPR004843">
    <property type="entry name" value="Calcineurin-like_PHP"/>
</dbReference>
<dbReference type="GO" id="GO:0030288">
    <property type="term" value="C:outer membrane-bounded periplasmic space"/>
    <property type="evidence" value="ECO:0007669"/>
    <property type="project" value="TreeGrafter"/>
</dbReference>
<organism evidence="3 4">
    <name type="scientific">Vagococcus elongatus</name>
    <dbReference type="NCBI Taxonomy" id="180344"/>
    <lineage>
        <taxon>Bacteria</taxon>
        <taxon>Bacillati</taxon>
        <taxon>Bacillota</taxon>
        <taxon>Bacilli</taxon>
        <taxon>Lactobacillales</taxon>
        <taxon>Enterococcaceae</taxon>
        <taxon>Vagococcus</taxon>
    </lineage>
</organism>
<protein>
    <recommendedName>
        <fullName evidence="2">Calcineurin-like phosphoesterase domain-containing protein</fullName>
    </recommendedName>
</protein>
<dbReference type="GO" id="GO:0046872">
    <property type="term" value="F:metal ion binding"/>
    <property type="evidence" value="ECO:0007669"/>
    <property type="project" value="InterPro"/>
</dbReference>
<dbReference type="Gene3D" id="3.60.21.10">
    <property type="match status" value="1"/>
</dbReference>
<proteinExistence type="inferred from homology"/>
<dbReference type="PANTHER" id="PTHR11575">
    <property type="entry name" value="5'-NUCLEOTIDASE-RELATED"/>
    <property type="match status" value="1"/>
</dbReference>
<keyword evidence="1" id="KW-0378">Hydrolase</keyword>
<dbReference type="InterPro" id="IPR011240">
    <property type="entry name" value="Pesterase_YunD"/>
</dbReference>
<dbReference type="Pfam" id="PF00149">
    <property type="entry name" value="Metallophos"/>
    <property type="match status" value="1"/>
</dbReference>
<feature type="domain" description="Calcineurin-like phosphoesterase" evidence="2">
    <location>
        <begin position="5"/>
        <end position="204"/>
    </location>
</feature>
<evidence type="ECO:0000313" key="4">
    <source>
        <dbReference type="Proteomes" id="UP000287605"/>
    </source>
</evidence>
<dbReference type="GO" id="GO:0009166">
    <property type="term" value="P:nucleotide catabolic process"/>
    <property type="evidence" value="ECO:0007669"/>
    <property type="project" value="InterPro"/>
</dbReference>
<dbReference type="PIRSF" id="PIRSF036361">
    <property type="entry name" value="YunD"/>
    <property type="match status" value="1"/>
</dbReference>
<dbReference type="InterPro" id="IPR029052">
    <property type="entry name" value="Metallo-depent_PP-like"/>
</dbReference>
<dbReference type="RefSeq" id="WP_126809981.1">
    <property type="nucleotide sequence ID" value="NZ_NGKA01000024.1"/>
</dbReference>
<dbReference type="Gene3D" id="3.90.780.10">
    <property type="entry name" value="5'-Nucleotidase, C-terminal domain"/>
    <property type="match status" value="1"/>
</dbReference>
<dbReference type="PROSITE" id="PS00785">
    <property type="entry name" value="5_NUCLEOTIDASE_1"/>
    <property type="match status" value="1"/>
</dbReference>
<dbReference type="PANTHER" id="PTHR11575:SF23">
    <property type="entry name" value="5-NUCLEOTIDASE FAMILY PROTEIN"/>
    <property type="match status" value="1"/>
</dbReference>
<dbReference type="OrthoDB" id="9793179at2"/>
<dbReference type="InterPro" id="IPR036907">
    <property type="entry name" value="5'-Nucleotdase_C_sf"/>
</dbReference>
<dbReference type="SUPFAM" id="SSF55816">
    <property type="entry name" value="5'-nucleotidase (syn. UDP-sugar hydrolase), C-terminal domain"/>
    <property type="match status" value="1"/>
</dbReference>
<dbReference type="Proteomes" id="UP000287605">
    <property type="component" value="Unassembled WGS sequence"/>
</dbReference>
<evidence type="ECO:0000313" key="3">
    <source>
        <dbReference type="EMBL" id="RSU09204.1"/>
    </source>
</evidence>
<dbReference type="CDD" id="cd00845">
    <property type="entry name" value="MPP_UshA_N_like"/>
    <property type="match status" value="1"/>
</dbReference>
<dbReference type="SUPFAM" id="SSF56300">
    <property type="entry name" value="Metallo-dependent phosphatases"/>
    <property type="match status" value="1"/>
</dbReference>
<gene>
    <name evidence="3" type="ORF">CBF29_12100</name>
</gene>
<comment type="caution">
    <text evidence="3">The sequence shown here is derived from an EMBL/GenBank/DDBJ whole genome shotgun (WGS) entry which is preliminary data.</text>
</comment>
<evidence type="ECO:0000259" key="2">
    <source>
        <dbReference type="Pfam" id="PF00149"/>
    </source>
</evidence>
<dbReference type="PRINTS" id="PR01607">
    <property type="entry name" value="APYRASEFAMLY"/>
</dbReference>
<dbReference type="InterPro" id="IPR006179">
    <property type="entry name" value="5_nucleotidase/apyrase"/>
</dbReference>
<dbReference type="EMBL" id="NGKA01000024">
    <property type="protein sequence ID" value="RSU09204.1"/>
    <property type="molecule type" value="Genomic_DNA"/>
</dbReference>
<name>A0A430AMS0_9ENTE</name>
<sequence length="457" mass="51455">MEEITILHTNDLHSHLENWPKIRRFLNQEKLKETANHKVLTFDIGDFSDRVHPFTEATDGQGNVLLMNQVSYDGVTIGNNEGIGNEKADLNHLYDQAQFPVILSNLLDRQTGEYPEWAVPYKIYSSTKGTKIGVIGLTAPFPFSYRPSGWTIAHLDDILPGLLAEVKKQADVIVLLFHLGIIDDEHLAEHYPDIGIIIGSHTHHLLETGEKIGNTLLTAAGRFGEYVGKIKLTVDQGKIISQEACTYSVIDLPEAPEDQEEIAYYLNEGNRLLEKDDIGCLPVTWSNQMSTGENSFAAEGLKALEHYVFGDVYLLNTGLFLGSLGEGLVTKKELHEKLPHPMHLIRVKLLGKYLFPVLNEMFGQRDYLRDFPIVGMGFRGRVFGELVASHVELTEDSCLVNGQLIKDDETYQLVMVDHYIFVKFFPSIRKFGQIEALCPSLLRKVVGKYISDHYPCN</sequence>
<evidence type="ECO:0000256" key="1">
    <source>
        <dbReference type="RuleBase" id="RU362119"/>
    </source>
</evidence>
<dbReference type="GO" id="GO:0008253">
    <property type="term" value="F:5'-nucleotidase activity"/>
    <property type="evidence" value="ECO:0007669"/>
    <property type="project" value="TreeGrafter"/>
</dbReference>
<reference evidence="3 4" key="1">
    <citation type="submission" date="2017-05" db="EMBL/GenBank/DDBJ databases">
        <title>Vagococcus spp. assemblies.</title>
        <authorList>
            <person name="Gulvik C.A."/>
        </authorList>
    </citation>
    <scope>NUCLEOTIDE SEQUENCE [LARGE SCALE GENOMIC DNA]</scope>
    <source>
        <strain evidence="3 4">CCUG 51432</strain>
    </source>
</reference>
<dbReference type="GO" id="GO:0008768">
    <property type="term" value="F:UDP-sugar diphosphatase activity"/>
    <property type="evidence" value="ECO:0007669"/>
    <property type="project" value="TreeGrafter"/>
</dbReference>
<accession>A0A430AMS0</accession>
<comment type="similarity">
    <text evidence="1">Belongs to the 5'-nucleotidase family.</text>
</comment>
<dbReference type="InterPro" id="IPR006146">
    <property type="entry name" value="5'-Nucleotdase_CS"/>
</dbReference>
<keyword evidence="4" id="KW-1185">Reference proteome</keyword>